<reference evidence="4 5" key="2">
    <citation type="submission" date="2012-08" db="EMBL/GenBank/DDBJ databases">
        <title>The Genome Sequence of Turicella otitidis ATCC 51513.</title>
        <authorList>
            <consortium name="The Broad Institute Genome Sequencing Platform"/>
            <person name="Earl A."/>
            <person name="Ward D."/>
            <person name="Feldgarden M."/>
            <person name="Gevers D."/>
            <person name="Huys G."/>
            <person name="Walker B."/>
            <person name="Young S.K."/>
            <person name="Zeng Q."/>
            <person name="Gargeya S."/>
            <person name="Fitzgerald M."/>
            <person name="Haas B."/>
            <person name="Abouelleil A."/>
            <person name="Alvarado L."/>
            <person name="Arachchi H.M."/>
            <person name="Berlin A.M."/>
            <person name="Chapman S.B."/>
            <person name="Goldberg J."/>
            <person name="Griggs A."/>
            <person name="Gujja S."/>
            <person name="Hansen M."/>
            <person name="Howarth C."/>
            <person name="Imamovic A."/>
            <person name="Larimer J."/>
            <person name="McCowen C."/>
            <person name="Montmayeur A."/>
            <person name="Murphy C."/>
            <person name="Neiman D."/>
            <person name="Pearson M."/>
            <person name="Priest M."/>
            <person name="Roberts A."/>
            <person name="Saif S."/>
            <person name="Shea T."/>
            <person name="Sisk P."/>
            <person name="Sykes S."/>
            <person name="Wortman J."/>
            <person name="Nusbaum C."/>
            <person name="Birren B."/>
        </authorList>
    </citation>
    <scope>NUCLEOTIDE SEQUENCE [LARGE SCALE GENOMIC DNA]</scope>
    <source>
        <strain evidence="4 5">ATCC 51513</strain>
    </source>
</reference>
<dbReference type="Pfam" id="PF00497">
    <property type="entry name" value="SBP_bac_3"/>
    <property type="match status" value="1"/>
</dbReference>
<dbReference type="EMBL" id="AHAE01000040">
    <property type="protein sequence ID" value="EJZ82131.1"/>
    <property type="molecule type" value="Genomic_DNA"/>
</dbReference>
<gene>
    <name evidence="3" type="ORF">BN46_0631</name>
    <name evidence="4" type="ORF">HMPREF9719_00897</name>
</gene>
<evidence type="ECO:0000313" key="5">
    <source>
        <dbReference type="Proteomes" id="UP000006078"/>
    </source>
</evidence>
<dbReference type="Proteomes" id="UP000006078">
    <property type="component" value="Unassembled WGS sequence"/>
</dbReference>
<dbReference type="PATRIC" id="fig|883169.3.peg.862"/>
<dbReference type="Proteomes" id="UP000011016">
    <property type="component" value="Unassembled WGS sequence"/>
</dbReference>
<dbReference type="InterPro" id="IPR001638">
    <property type="entry name" value="Solute-binding_3/MltF_N"/>
</dbReference>
<dbReference type="EMBL" id="CAJZ01000096">
    <property type="protein sequence ID" value="CCI83367.1"/>
    <property type="molecule type" value="Genomic_DNA"/>
</dbReference>
<dbReference type="Gene3D" id="3.40.190.10">
    <property type="entry name" value="Periplasmic binding protein-like II"/>
    <property type="match status" value="2"/>
</dbReference>
<organism evidence="3 6">
    <name type="scientific">Corynebacterium otitidis ATCC 51513</name>
    <dbReference type="NCBI Taxonomy" id="883169"/>
    <lineage>
        <taxon>Bacteria</taxon>
        <taxon>Bacillati</taxon>
        <taxon>Actinomycetota</taxon>
        <taxon>Actinomycetes</taxon>
        <taxon>Mycobacteriales</taxon>
        <taxon>Corynebacteriaceae</taxon>
        <taxon>Corynebacterium</taxon>
    </lineage>
</organism>
<dbReference type="STRING" id="29321.AAV33_01205"/>
<dbReference type="SUPFAM" id="SSF53850">
    <property type="entry name" value="Periplasmic binding protein-like II"/>
    <property type="match status" value="1"/>
</dbReference>
<evidence type="ECO:0000256" key="1">
    <source>
        <dbReference type="ARBA" id="ARBA00022729"/>
    </source>
</evidence>
<dbReference type="HOGENOM" id="CLU_019602_18_1_11"/>
<dbReference type="OrthoDB" id="4633994at2"/>
<comment type="caution">
    <text evidence="3">The sequence shown here is derived from an EMBL/GenBank/DDBJ whole genome shotgun (WGS) entry which is preliminary data.</text>
</comment>
<reference evidence="3 6" key="1">
    <citation type="journal article" date="2012" name="J. Bacteriol.">
        <title>Draft Genome Sequence of Turicella otitidis ATCC 51513, Isolated from Middle Ear Fluid from a Child with Otitis Media.</title>
        <authorList>
            <person name="Brinkrolf K."/>
            <person name="Schneider J."/>
            <person name="Knecht M."/>
            <person name="Ruckert C."/>
            <person name="Tauch A."/>
        </authorList>
    </citation>
    <scope>NUCLEOTIDE SEQUENCE [LARGE SCALE GENOMIC DNA]</scope>
    <source>
        <strain evidence="3 6">ATCC 51513</strain>
    </source>
</reference>
<evidence type="ECO:0000313" key="3">
    <source>
        <dbReference type="EMBL" id="CCI83367.1"/>
    </source>
</evidence>
<name>I7L8Q9_9CORY</name>
<dbReference type="eggNOG" id="COG0834">
    <property type="taxonomic scope" value="Bacteria"/>
</dbReference>
<dbReference type="AlphaFoldDB" id="I7L8Q9"/>
<dbReference type="SMART" id="SM00062">
    <property type="entry name" value="PBPb"/>
    <property type="match status" value="1"/>
</dbReference>
<evidence type="ECO:0000313" key="6">
    <source>
        <dbReference type="Proteomes" id="UP000011016"/>
    </source>
</evidence>
<keyword evidence="5" id="KW-1185">Reference proteome</keyword>
<protein>
    <submittedName>
        <fullName evidence="3">ABC transporter</fullName>
    </submittedName>
</protein>
<keyword evidence="1" id="KW-0732">Signal</keyword>
<feature type="domain" description="Solute-binding protein family 3/N-terminal" evidence="2">
    <location>
        <begin position="63"/>
        <end position="296"/>
    </location>
</feature>
<dbReference type="PANTHER" id="PTHR35936">
    <property type="entry name" value="MEMBRANE-BOUND LYTIC MUREIN TRANSGLYCOSYLASE F"/>
    <property type="match status" value="1"/>
</dbReference>
<accession>I7L8Q9</accession>
<proteinExistence type="predicted"/>
<dbReference type="PROSITE" id="PS51257">
    <property type="entry name" value="PROKAR_LIPOPROTEIN"/>
    <property type="match status" value="1"/>
</dbReference>
<sequence length="316" mass="34525">MRWQPLAAVAIAAVAAAGCEDPQPLNDAAYTDLNLSPEQNRVRAEENPELAARVPEEIAEDGELTVAHNVQPGPPFAMVATDNSTPIGVEVDQAQLVADKLGLELDLQAMSWDSWPLKLETGDIEVAHFNIGINRERLERFDFSTCRGAYMAFSTATDGPHDSIETIDDVSGLRISVSAGTNQERILLDWNEQLEAEGKEPAELAYYANGEDMVLAAAAGRVDALFGPHPTATYRESMRDDLKIVGVVNAGWPDETLVASTTKRGDGLAPLITQAYNELIDEGLYQEALARWNLEEEALPESETHSLEPYTDVEYD</sequence>
<evidence type="ECO:0000259" key="2">
    <source>
        <dbReference type="SMART" id="SM00062"/>
    </source>
</evidence>
<dbReference type="RefSeq" id="WP_004600787.1">
    <property type="nucleotide sequence ID" value="NZ_HF541866.1"/>
</dbReference>
<evidence type="ECO:0000313" key="4">
    <source>
        <dbReference type="EMBL" id="EJZ82131.1"/>
    </source>
</evidence>